<evidence type="ECO:0000259" key="1">
    <source>
        <dbReference type="Pfam" id="PF16002"/>
    </source>
</evidence>
<name>A0A4C1UN93_EUMVA</name>
<sequence length="131" mass="14709">MTLRCCASGGKQHYRWHFYLCARTRRTVDTPARYERRAGAGANGIFSRRLDFSTFNLLPKHKVNSYQIKVDALKRFVRTKLETARTSPERVAGAQYAAGYLICTGLEPVVCQATVVTPCRCSAIAILVFDC</sequence>
<protein>
    <submittedName>
        <fullName evidence="2">Headcase protein</fullName>
    </submittedName>
</protein>
<gene>
    <name evidence="2" type="primary">hdc</name>
    <name evidence="2" type="ORF">EVAR_18740_1</name>
</gene>
<dbReference type="AlphaFoldDB" id="A0A4C1UN93"/>
<dbReference type="EMBL" id="BGZK01000195">
    <property type="protein sequence ID" value="GBP27547.1"/>
    <property type="molecule type" value="Genomic_DNA"/>
</dbReference>
<evidence type="ECO:0000313" key="3">
    <source>
        <dbReference type="Proteomes" id="UP000299102"/>
    </source>
</evidence>
<dbReference type="InterPro" id="IPR031947">
    <property type="entry name" value="Headcase_mid"/>
</dbReference>
<proteinExistence type="predicted"/>
<comment type="caution">
    <text evidence="2">The sequence shown here is derived from an EMBL/GenBank/DDBJ whole genome shotgun (WGS) entry which is preliminary data.</text>
</comment>
<reference evidence="2 3" key="1">
    <citation type="journal article" date="2019" name="Commun. Biol.">
        <title>The bagworm genome reveals a unique fibroin gene that provides high tensile strength.</title>
        <authorList>
            <person name="Kono N."/>
            <person name="Nakamura H."/>
            <person name="Ohtoshi R."/>
            <person name="Tomita M."/>
            <person name="Numata K."/>
            <person name="Arakawa K."/>
        </authorList>
    </citation>
    <scope>NUCLEOTIDE SEQUENCE [LARGE SCALE GENOMIC DNA]</scope>
</reference>
<organism evidence="2 3">
    <name type="scientific">Eumeta variegata</name>
    <name type="common">Bagworm moth</name>
    <name type="synonym">Eumeta japonica</name>
    <dbReference type="NCBI Taxonomy" id="151549"/>
    <lineage>
        <taxon>Eukaryota</taxon>
        <taxon>Metazoa</taxon>
        <taxon>Ecdysozoa</taxon>
        <taxon>Arthropoda</taxon>
        <taxon>Hexapoda</taxon>
        <taxon>Insecta</taxon>
        <taxon>Pterygota</taxon>
        <taxon>Neoptera</taxon>
        <taxon>Endopterygota</taxon>
        <taxon>Lepidoptera</taxon>
        <taxon>Glossata</taxon>
        <taxon>Ditrysia</taxon>
        <taxon>Tineoidea</taxon>
        <taxon>Psychidae</taxon>
        <taxon>Oiketicinae</taxon>
        <taxon>Eumeta</taxon>
    </lineage>
</organism>
<feature type="domain" description="Headcase middle" evidence="1">
    <location>
        <begin position="39"/>
        <end position="71"/>
    </location>
</feature>
<accession>A0A4C1UN93</accession>
<dbReference type="Proteomes" id="UP000299102">
    <property type="component" value="Unassembled WGS sequence"/>
</dbReference>
<dbReference type="Pfam" id="PF16002">
    <property type="entry name" value="Headcase"/>
    <property type="match status" value="1"/>
</dbReference>
<evidence type="ECO:0000313" key="2">
    <source>
        <dbReference type="EMBL" id="GBP27547.1"/>
    </source>
</evidence>
<dbReference type="OrthoDB" id="10012848at2759"/>
<keyword evidence="3" id="KW-1185">Reference proteome</keyword>